<keyword evidence="1" id="KW-0472">Membrane</keyword>
<accession>A0A928VQX4</accession>
<keyword evidence="4" id="KW-1185">Reference proteome</keyword>
<comment type="caution">
    <text evidence="3">The sequence shown here is derived from an EMBL/GenBank/DDBJ whole genome shotgun (WGS) entry which is preliminary data.</text>
</comment>
<name>A0A928VQX4_9CYAN</name>
<evidence type="ECO:0000259" key="2">
    <source>
        <dbReference type="Pfam" id="PF07498"/>
    </source>
</evidence>
<dbReference type="GO" id="GO:0006353">
    <property type="term" value="P:DNA-templated transcription termination"/>
    <property type="evidence" value="ECO:0007669"/>
    <property type="project" value="InterPro"/>
</dbReference>
<dbReference type="AlphaFoldDB" id="A0A928VQX4"/>
<dbReference type="Pfam" id="PF07498">
    <property type="entry name" value="Rho_N"/>
    <property type="match status" value="1"/>
</dbReference>
<dbReference type="InterPro" id="IPR011112">
    <property type="entry name" value="Rho-like_N"/>
</dbReference>
<keyword evidence="1" id="KW-1133">Transmembrane helix</keyword>
<keyword evidence="1" id="KW-0812">Transmembrane</keyword>
<dbReference type="RefSeq" id="WP_264325301.1">
    <property type="nucleotide sequence ID" value="NZ_JADEXQ010000036.1"/>
</dbReference>
<proteinExistence type="predicted"/>
<feature type="domain" description="Rho termination factor-like N-terminal" evidence="2">
    <location>
        <begin position="113"/>
        <end position="140"/>
    </location>
</feature>
<gene>
    <name evidence="3" type="ORF">IQ266_12105</name>
</gene>
<dbReference type="Proteomes" id="UP000625316">
    <property type="component" value="Unassembled WGS sequence"/>
</dbReference>
<evidence type="ECO:0000313" key="4">
    <source>
        <dbReference type="Proteomes" id="UP000625316"/>
    </source>
</evidence>
<feature type="transmembrane region" description="Helical" evidence="1">
    <location>
        <begin position="50"/>
        <end position="71"/>
    </location>
</feature>
<reference evidence="3" key="1">
    <citation type="submission" date="2020-10" db="EMBL/GenBank/DDBJ databases">
        <authorList>
            <person name="Castelo-Branco R."/>
            <person name="Eusebio N."/>
            <person name="Adriana R."/>
            <person name="Vieira A."/>
            <person name="Brugerolle De Fraissinette N."/>
            <person name="Rezende De Castro R."/>
            <person name="Schneider M.P."/>
            <person name="Vasconcelos V."/>
            <person name="Leao P.N."/>
        </authorList>
    </citation>
    <scope>NUCLEOTIDE SEQUENCE</scope>
    <source>
        <strain evidence="3">LEGE 11480</strain>
    </source>
</reference>
<evidence type="ECO:0000256" key="1">
    <source>
        <dbReference type="SAM" id="Phobius"/>
    </source>
</evidence>
<dbReference type="EMBL" id="JADEXQ010000036">
    <property type="protein sequence ID" value="MBE9030474.1"/>
    <property type="molecule type" value="Genomic_DNA"/>
</dbReference>
<evidence type="ECO:0000313" key="3">
    <source>
        <dbReference type="EMBL" id="MBE9030474.1"/>
    </source>
</evidence>
<organism evidence="3 4">
    <name type="scientific">Romeriopsis navalis LEGE 11480</name>
    <dbReference type="NCBI Taxonomy" id="2777977"/>
    <lineage>
        <taxon>Bacteria</taxon>
        <taxon>Bacillati</taxon>
        <taxon>Cyanobacteriota</taxon>
        <taxon>Cyanophyceae</taxon>
        <taxon>Leptolyngbyales</taxon>
        <taxon>Leptolyngbyaceae</taxon>
        <taxon>Romeriopsis</taxon>
        <taxon>Romeriopsis navalis</taxon>
    </lineage>
</organism>
<protein>
    <submittedName>
        <fullName evidence="3">Rho termination factor N-terminal domain-containing protein</fullName>
    </submittedName>
</protein>
<sequence>MFSLINTIDTILTPIEGIDQASQIIRPYLQAAWQVMTAEKTQRILRAVRMASLVLGTIILVGLIQVGRLAWQEATIAFREQLDPIGVKCPEPQEVDWRETVADLVEPDVITSQMGVRELRKLATQQGIRNAGRMRKQNLLMVLNLTGEAIALER</sequence>